<keyword evidence="3" id="KW-1185">Reference proteome</keyword>
<keyword evidence="1" id="KW-1133">Transmembrane helix</keyword>
<evidence type="ECO:0000256" key="1">
    <source>
        <dbReference type="SAM" id="Phobius"/>
    </source>
</evidence>
<keyword evidence="1" id="KW-0812">Transmembrane</keyword>
<dbReference type="EMBL" id="BJYV01000015">
    <property type="protein sequence ID" value="GEO22495.1"/>
    <property type="molecule type" value="Genomic_DNA"/>
</dbReference>
<feature type="transmembrane region" description="Helical" evidence="1">
    <location>
        <begin position="170"/>
        <end position="190"/>
    </location>
</feature>
<dbReference type="Pfam" id="PF11750">
    <property type="entry name" value="DUF3307"/>
    <property type="match status" value="1"/>
</dbReference>
<protein>
    <recommendedName>
        <fullName evidence="4">DUF3307 domain-containing protein</fullName>
    </recommendedName>
</protein>
<evidence type="ECO:0008006" key="4">
    <source>
        <dbReference type="Google" id="ProtNLM"/>
    </source>
</evidence>
<name>A0A512CE59_9BACT</name>
<reference evidence="2 3" key="1">
    <citation type="submission" date="2019-07" db="EMBL/GenBank/DDBJ databases">
        <title>Whole genome shotgun sequence of Cyclobacterium qasimii NBRC 106168.</title>
        <authorList>
            <person name="Hosoyama A."/>
            <person name="Uohara A."/>
            <person name="Ohji S."/>
            <person name="Ichikawa N."/>
        </authorList>
    </citation>
    <scope>NUCLEOTIDE SEQUENCE [LARGE SCALE GENOMIC DNA]</scope>
    <source>
        <strain evidence="2 3">NBRC 106168</strain>
    </source>
</reference>
<feature type="transmembrane region" description="Helical" evidence="1">
    <location>
        <begin position="86"/>
        <end position="106"/>
    </location>
</feature>
<evidence type="ECO:0000313" key="2">
    <source>
        <dbReference type="EMBL" id="GEO22495.1"/>
    </source>
</evidence>
<feature type="transmembrane region" description="Helical" evidence="1">
    <location>
        <begin position="210"/>
        <end position="229"/>
    </location>
</feature>
<proteinExistence type="predicted"/>
<dbReference type="Proteomes" id="UP000321301">
    <property type="component" value="Unassembled WGS sequence"/>
</dbReference>
<sequence>MIVLIKLILAHLLGDFVLQPNRWVHAKEAKKLKAYQLYVHLLVHGALTMLFIAELSFWPYAVGIMLVHGIIDVTKLYAQKAQTKRYWFFIDQLGHIITLIVVAGILDPTLIDLIYPVSEKHWLVITLMVFLSLPASIIIKTVISKWTPAADDEIGSLEKAGQYIGILERWFVLVFIIAGKWEAIGFLVAAKSVFRFGDLKESKDRKLTEYILIGTLVSFGLAILCGWIYEQY</sequence>
<dbReference type="AlphaFoldDB" id="A0A512CE59"/>
<feature type="transmembrane region" description="Helical" evidence="1">
    <location>
        <begin position="42"/>
        <end position="66"/>
    </location>
</feature>
<comment type="caution">
    <text evidence="2">The sequence shown here is derived from an EMBL/GenBank/DDBJ whole genome shotgun (WGS) entry which is preliminary data.</text>
</comment>
<organism evidence="2 3">
    <name type="scientific">Cyclobacterium qasimii</name>
    <dbReference type="NCBI Taxonomy" id="1350429"/>
    <lineage>
        <taxon>Bacteria</taxon>
        <taxon>Pseudomonadati</taxon>
        <taxon>Bacteroidota</taxon>
        <taxon>Cytophagia</taxon>
        <taxon>Cytophagales</taxon>
        <taxon>Cyclobacteriaceae</taxon>
        <taxon>Cyclobacterium</taxon>
    </lineage>
</organism>
<feature type="transmembrane region" description="Helical" evidence="1">
    <location>
        <begin position="121"/>
        <end position="139"/>
    </location>
</feature>
<accession>A0A512CE59</accession>
<evidence type="ECO:0000313" key="3">
    <source>
        <dbReference type="Proteomes" id="UP000321301"/>
    </source>
</evidence>
<dbReference type="InterPro" id="IPR021737">
    <property type="entry name" value="Phage_phiKZ_Orf197"/>
</dbReference>
<gene>
    <name evidence="2" type="ORF">CQA01_30290</name>
</gene>
<dbReference type="RefSeq" id="WP_040415112.1">
    <property type="nucleotide sequence ID" value="NZ_BJYV01000015.1"/>
</dbReference>
<keyword evidence="1" id="KW-0472">Membrane</keyword>